<name>A0A060TD82_BLAAD</name>
<protein>
    <submittedName>
        <fullName evidence="1">ARAD1B22506p</fullName>
    </submittedName>
</protein>
<organism evidence="1">
    <name type="scientific">Blastobotrys adeninivorans</name>
    <name type="common">Yeast</name>
    <name type="synonym">Arxula adeninivorans</name>
    <dbReference type="NCBI Taxonomy" id="409370"/>
    <lineage>
        <taxon>Eukaryota</taxon>
        <taxon>Fungi</taxon>
        <taxon>Dikarya</taxon>
        <taxon>Ascomycota</taxon>
        <taxon>Saccharomycotina</taxon>
        <taxon>Dipodascomycetes</taxon>
        <taxon>Dipodascales</taxon>
        <taxon>Trichomonascaceae</taxon>
        <taxon>Blastobotrys</taxon>
    </lineage>
</organism>
<sequence>MQSPVMSALTTAITRAGATSINSKMCEPVSPLESIIRAVEKYRHCQQEPGDTESERPLTRPKLSCPINTHVSEPDLVCKLFLRKTTIQELNWYIHRLSRDSEGGVNYETLLTAVLTYAEAKDYGASAALSFDDFLNTIFDRRYISSHTYLICSLLVFIGLNSDAQNILNSYV</sequence>
<proteinExistence type="predicted"/>
<reference evidence="1" key="1">
    <citation type="submission" date="2014-02" db="EMBL/GenBank/DDBJ databases">
        <authorList>
            <person name="Genoscope - CEA"/>
        </authorList>
    </citation>
    <scope>NUCLEOTIDE SEQUENCE</scope>
    <source>
        <strain evidence="1">LS3</strain>
    </source>
</reference>
<accession>A0A060TD82</accession>
<gene>
    <name evidence="1" type="ORF">GNLVRS02_ARAD1B22506g</name>
</gene>
<dbReference type="EMBL" id="HG937692">
    <property type="protein sequence ID" value="CDP36852.1"/>
    <property type="molecule type" value="Genomic_DNA"/>
</dbReference>
<evidence type="ECO:0000313" key="1">
    <source>
        <dbReference type="EMBL" id="CDP36852.1"/>
    </source>
</evidence>
<dbReference type="AlphaFoldDB" id="A0A060TD82"/>
<reference evidence="1" key="2">
    <citation type="submission" date="2014-06" db="EMBL/GenBank/DDBJ databases">
        <title>The complete genome of Blastobotrys (Arxula) adeninivorans LS3 - a yeast of biotechnological interest.</title>
        <authorList>
            <person name="Kunze G."/>
            <person name="Gaillardin C."/>
            <person name="Czernicka M."/>
            <person name="Durrens P."/>
            <person name="Martin T."/>
            <person name="Boer E."/>
            <person name="Gabaldon T."/>
            <person name="Cruz J."/>
            <person name="Talla E."/>
            <person name="Marck C."/>
            <person name="Goffeau A."/>
            <person name="Barbe V."/>
            <person name="Baret P."/>
            <person name="Baronian K."/>
            <person name="Beier S."/>
            <person name="Bleykasten C."/>
            <person name="Bode R."/>
            <person name="Casaregola S."/>
            <person name="Despons L."/>
            <person name="Fairhead C."/>
            <person name="Giersberg M."/>
            <person name="Gierski P."/>
            <person name="Hahnel U."/>
            <person name="Hartmann A."/>
            <person name="Jankowska D."/>
            <person name="Jubin C."/>
            <person name="Jung P."/>
            <person name="Lafontaine I."/>
            <person name="Leh-Louis V."/>
            <person name="Lemaire M."/>
            <person name="Marcet-Houben M."/>
            <person name="Mascher M."/>
            <person name="Morel G."/>
            <person name="Richard G.-F."/>
            <person name="Riechen J."/>
            <person name="Sacerdot C."/>
            <person name="Sarkar A."/>
            <person name="Savel G."/>
            <person name="Schacherer J."/>
            <person name="Sherman D."/>
            <person name="Straub M.-L."/>
            <person name="Stein N."/>
            <person name="Thierry A."/>
            <person name="Trautwein-Schult A."/>
            <person name="Westhof E."/>
            <person name="Worch S."/>
            <person name="Dujon B."/>
            <person name="Souciet J.-L."/>
            <person name="Wincker P."/>
            <person name="Scholz U."/>
            <person name="Neuveglise N."/>
        </authorList>
    </citation>
    <scope>NUCLEOTIDE SEQUENCE</scope>
    <source>
        <strain evidence="1">LS3</strain>
    </source>
</reference>